<dbReference type="SUPFAM" id="SSF101353">
    <property type="entry name" value="Putative anticodon-binding domain of alanyl-tRNA synthetase (AlaRS)"/>
    <property type="match status" value="1"/>
</dbReference>
<keyword evidence="6 11" id="KW-0862">Zinc</keyword>
<dbReference type="InterPro" id="IPR023033">
    <property type="entry name" value="Ala_tRNA_ligase_euk/bac"/>
</dbReference>
<dbReference type="Pfam" id="PF02272">
    <property type="entry name" value="DHHA1"/>
    <property type="match status" value="1"/>
</dbReference>
<dbReference type="InterPro" id="IPR012947">
    <property type="entry name" value="tRNA_SAD"/>
</dbReference>
<dbReference type="InterPro" id="IPR018165">
    <property type="entry name" value="Ala-tRNA-synth_IIc_core"/>
</dbReference>
<feature type="domain" description="Alanyl-transfer RNA synthetases family profile" evidence="13">
    <location>
        <begin position="2"/>
        <end position="757"/>
    </location>
</feature>
<evidence type="ECO:0000256" key="2">
    <source>
        <dbReference type="ARBA" id="ARBA00022555"/>
    </source>
</evidence>
<accession>A0A518BXD2</accession>
<dbReference type="GO" id="GO:0000049">
    <property type="term" value="F:tRNA binding"/>
    <property type="evidence" value="ECO:0007669"/>
    <property type="project" value="UniProtKB-KW"/>
</dbReference>
<dbReference type="InterPro" id="IPR045864">
    <property type="entry name" value="aa-tRNA-synth_II/BPL/LPL"/>
</dbReference>
<evidence type="ECO:0000256" key="5">
    <source>
        <dbReference type="ARBA" id="ARBA00022741"/>
    </source>
</evidence>
<feature type="binding site" evidence="11">
    <location>
        <position position="599"/>
    </location>
    <ligand>
        <name>Zn(2+)</name>
        <dbReference type="ChEBI" id="CHEBI:29105"/>
    </ligand>
</feature>
<evidence type="ECO:0000256" key="12">
    <source>
        <dbReference type="SAM" id="Coils"/>
    </source>
</evidence>
<dbReference type="KEGG" id="mcad:Pan265_14910"/>
<dbReference type="GO" id="GO:0004813">
    <property type="term" value="F:alanine-tRNA ligase activity"/>
    <property type="evidence" value="ECO:0007669"/>
    <property type="project" value="UniProtKB-UniRule"/>
</dbReference>
<name>A0A518BXD2_9BACT</name>
<keyword evidence="15" id="KW-1185">Reference proteome</keyword>
<dbReference type="Gene3D" id="3.30.980.10">
    <property type="entry name" value="Threonyl-trna Synthetase, Chain A, domain 2"/>
    <property type="match status" value="1"/>
</dbReference>
<dbReference type="EMBL" id="CP036280">
    <property type="protein sequence ID" value="QDU71639.1"/>
    <property type="molecule type" value="Genomic_DNA"/>
</dbReference>
<dbReference type="InterPro" id="IPR018163">
    <property type="entry name" value="Thr/Ala-tRNA-synth_IIc_edit"/>
</dbReference>
<dbReference type="Pfam" id="PF01411">
    <property type="entry name" value="tRNA-synt_2c"/>
    <property type="match status" value="1"/>
</dbReference>
<dbReference type="Gene3D" id="2.40.30.130">
    <property type="match status" value="1"/>
</dbReference>
<dbReference type="GO" id="GO:0006419">
    <property type="term" value="P:alanyl-tRNA aminoacylation"/>
    <property type="evidence" value="ECO:0007669"/>
    <property type="project" value="UniProtKB-UniRule"/>
</dbReference>
<evidence type="ECO:0000256" key="1">
    <source>
        <dbReference type="ARBA" id="ARBA00008226"/>
    </source>
</evidence>
<evidence type="ECO:0000256" key="10">
    <source>
        <dbReference type="ARBA" id="ARBA00023146"/>
    </source>
</evidence>
<dbReference type="GO" id="GO:0002161">
    <property type="term" value="F:aminoacyl-tRNA deacylase activity"/>
    <property type="evidence" value="ECO:0007669"/>
    <property type="project" value="TreeGrafter"/>
</dbReference>
<evidence type="ECO:0000256" key="9">
    <source>
        <dbReference type="ARBA" id="ARBA00022917"/>
    </source>
</evidence>
<dbReference type="PANTHER" id="PTHR11777">
    <property type="entry name" value="ALANYL-TRNA SYNTHETASE"/>
    <property type="match status" value="1"/>
</dbReference>
<keyword evidence="5 11" id="KW-0547">Nucleotide-binding</keyword>
<evidence type="ECO:0000259" key="13">
    <source>
        <dbReference type="PROSITE" id="PS50860"/>
    </source>
</evidence>
<dbReference type="CDD" id="cd00673">
    <property type="entry name" value="AlaRS_core"/>
    <property type="match status" value="1"/>
</dbReference>
<keyword evidence="2 11" id="KW-0820">tRNA-binding</keyword>
<dbReference type="OrthoDB" id="9803884at2"/>
<dbReference type="SUPFAM" id="SSF50447">
    <property type="entry name" value="Translation proteins"/>
    <property type="match status" value="1"/>
</dbReference>
<dbReference type="FunFam" id="3.30.980.10:FF:000004">
    <property type="entry name" value="Alanine--tRNA ligase, cytoplasmic"/>
    <property type="match status" value="1"/>
</dbReference>
<protein>
    <recommendedName>
        <fullName evidence="11">Alanine--tRNA ligase</fullName>
        <ecNumber evidence="11">6.1.1.7</ecNumber>
    </recommendedName>
    <alternativeName>
        <fullName evidence="11">Alanyl-tRNA synthetase</fullName>
        <shortName evidence="11">AlaRS</shortName>
    </alternativeName>
</protein>
<comment type="similarity">
    <text evidence="1 11">Belongs to the class-II aminoacyl-tRNA synthetase family.</text>
</comment>
<keyword evidence="3 11" id="KW-0436">Ligase</keyword>
<evidence type="ECO:0000256" key="11">
    <source>
        <dbReference type="HAMAP-Rule" id="MF_00036"/>
    </source>
</evidence>
<dbReference type="GO" id="GO:0005737">
    <property type="term" value="C:cytoplasm"/>
    <property type="evidence" value="ECO:0007669"/>
    <property type="project" value="UniProtKB-SubCell"/>
</dbReference>
<comment type="catalytic activity">
    <reaction evidence="11">
        <text>tRNA(Ala) + L-alanine + ATP = L-alanyl-tRNA(Ala) + AMP + diphosphate</text>
        <dbReference type="Rhea" id="RHEA:12540"/>
        <dbReference type="Rhea" id="RHEA-COMP:9657"/>
        <dbReference type="Rhea" id="RHEA-COMP:9923"/>
        <dbReference type="ChEBI" id="CHEBI:30616"/>
        <dbReference type="ChEBI" id="CHEBI:33019"/>
        <dbReference type="ChEBI" id="CHEBI:57972"/>
        <dbReference type="ChEBI" id="CHEBI:78442"/>
        <dbReference type="ChEBI" id="CHEBI:78497"/>
        <dbReference type="ChEBI" id="CHEBI:456215"/>
        <dbReference type="EC" id="6.1.1.7"/>
    </reaction>
</comment>
<feature type="coiled-coil region" evidence="12">
    <location>
        <begin position="797"/>
        <end position="824"/>
    </location>
</feature>
<comment type="subcellular location">
    <subcellularLocation>
        <location evidence="11">Cytoplasm</location>
    </subcellularLocation>
</comment>
<dbReference type="InterPro" id="IPR009000">
    <property type="entry name" value="Transl_B-barrel_sf"/>
</dbReference>
<dbReference type="InterPro" id="IPR018164">
    <property type="entry name" value="Ala-tRNA-synth_IIc_N"/>
</dbReference>
<evidence type="ECO:0000256" key="8">
    <source>
        <dbReference type="ARBA" id="ARBA00022884"/>
    </source>
</evidence>
<dbReference type="GO" id="GO:0008270">
    <property type="term" value="F:zinc ion binding"/>
    <property type="evidence" value="ECO:0007669"/>
    <property type="project" value="UniProtKB-UniRule"/>
</dbReference>
<dbReference type="HAMAP" id="MF_00036_B">
    <property type="entry name" value="Ala_tRNA_synth_B"/>
    <property type="match status" value="1"/>
</dbReference>
<dbReference type="RefSeq" id="WP_145445776.1">
    <property type="nucleotide sequence ID" value="NZ_CP036280.1"/>
</dbReference>
<dbReference type="Gene3D" id="3.10.310.40">
    <property type="match status" value="1"/>
</dbReference>
<dbReference type="InterPro" id="IPR002318">
    <property type="entry name" value="Ala-tRNA-lgiase_IIc"/>
</dbReference>
<dbReference type="EC" id="6.1.1.7" evidence="11"/>
<evidence type="ECO:0000313" key="15">
    <source>
        <dbReference type="Proteomes" id="UP000320386"/>
    </source>
</evidence>
<dbReference type="PANTHER" id="PTHR11777:SF9">
    <property type="entry name" value="ALANINE--TRNA LIGASE, CYTOPLASMIC"/>
    <property type="match status" value="1"/>
</dbReference>
<sequence length="947" mass="102946">MLTSSEIREQFVRFFVEKHGHRNVVSSPVVPHDDPTLLFANAGMNQFKPYFLGTEEPESKRAANTQKCIRAGGKHNDLDDVGKDTYHHTFFEMLGNWSFGDYFKAEAIAWAWELLVDQWGLDPERLHATYFEGDEAEGLEPDLEAKALWGRYLPEERIHPGNKKDNFWEMGDVGPCGPCSELHYDGTADKQGGRLVNADNPDVIEIWNLVFIQFNRTAGGQLESLPARHVDTGMGFERIVRVLQGKDSNYDTDVFGPLFEAIQKATGYGRAYEPGGSEGPLRDPINVAYRVIADHVRCLTFALADGAHCGNKARDAVLRTILRRAVRFGHQTLGVEEPFLYKLVPAVVEHMGAAFPEITKNPAAIEAELKEEEISFRRTLERGIGIFDKATEGLKNGQTLPGDTAFDLEATYGFPISLTQVMAEERGLTVDLEGYERAKAKHADVSRGEAGTADLKQHLIELVQKHDLPDTDFLGYEAVAIDGTADAEHQSKRWLFAMAEYGLSAVEQAVAGDRVVLVTERTVFYGEAGGQVGDTGTIACQCGAAMRVEDTQKIGGVWFHIGVVTEPTLAQRLDEARPIVMRVDEERRRKIMANHTTTHVLNRALRDLVNEEAMQRGSLVDDEKLRFDFSNDGPVSLEQVAAVEKQVNDDIAADLPVYAEVADQEAALRINGLRAVFGEKYPPRVRVVSIGADLGALLAEPKKAEWARLSIEFCGGTHLRQTGEAQGFVILSEENVAKGIRRLTGLTGEAGHRAQSTGEMLRNRVESLEGAPAARLAEALPEFGKELESAVIPLVIKQSVREKLASLQDALKAAQKEQAKEAASAVADVARALADSSIDGEPVVAKIEGADANALRTAMDVVRSKLPASPMMLVGVGAEKVALLAAVPKDLIGKGLKAGDWVKAIAPVVGGGGGGRPDMAQAGGRDPGKADEAVEAARAFVAEKVGG</sequence>
<keyword evidence="11" id="KW-0963">Cytoplasm</keyword>
<keyword evidence="9 11" id="KW-0648">Protein biosynthesis</keyword>
<comment type="cofactor">
    <cofactor evidence="11">
        <name>Zn(2+)</name>
        <dbReference type="ChEBI" id="CHEBI:29105"/>
    </cofactor>
    <text evidence="11">Binds 1 zinc ion per subunit.</text>
</comment>
<organism evidence="14 15">
    <name type="scientific">Mucisphaera calidilacus</name>
    <dbReference type="NCBI Taxonomy" id="2527982"/>
    <lineage>
        <taxon>Bacteria</taxon>
        <taxon>Pseudomonadati</taxon>
        <taxon>Planctomycetota</taxon>
        <taxon>Phycisphaerae</taxon>
        <taxon>Phycisphaerales</taxon>
        <taxon>Phycisphaeraceae</taxon>
        <taxon>Mucisphaera</taxon>
    </lineage>
</organism>
<keyword evidence="10 11" id="KW-0030">Aminoacyl-tRNA synthetase</keyword>
<gene>
    <name evidence="11 14" type="primary">alaS</name>
    <name evidence="14" type="ORF">Pan265_14910</name>
</gene>
<keyword evidence="7 11" id="KW-0067">ATP-binding</keyword>
<reference evidence="14 15" key="1">
    <citation type="submission" date="2019-02" db="EMBL/GenBank/DDBJ databases">
        <title>Deep-cultivation of Planctomycetes and their phenomic and genomic characterization uncovers novel biology.</title>
        <authorList>
            <person name="Wiegand S."/>
            <person name="Jogler M."/>
            <person name="Boedeker C."/>
            <person name="Pinto D."/>
            <person name="Vollmers J."/>
            <person name="Rivas-Marin E."/>
            <person name="Kohn T."/>
            <person name="Peeters S.H."/>
            <person name="Heuer A."/>
            <person name="Rast P."/>
            <person name="Oberbeckmann S."/>
            <person name="Bunk B."/>
            <person name="Jeske O."/>
            <person name="Meyerdierks A."/>
            <person name="Storesund J.E."/>
            <person name="Kallscheuer N."/>
            <person name="Luecker S."/>
            <person name="Lage O.M."/>
            <person name="Pohl T."/>
            <person name="Merkel B.J."/>
            <person name="Hornburger P."/>
            <person name="Mueller R.-W."/>
            <person name="Bruemmer F."/>
            <person name="Labrenz M."/>
            <person name="Spormann A.M."/>
            <person name="Op den Camp H."/>
            <person name="Overmann J."/>
            <person name="Amann R."/>
            <person name="Jetten M.S.M."/>
            <person name="Mascher T."/>
            <person name="Medema M.H."/>
            <person name="Devos D.P."/>
            <person name="Kaster A.-K."/>
            <person name="Ovreas L."/>
            <person name="Rohde M."/>
            <person name="Galperin M.Y."/>
            <person name="Jogler C."/>
        </authorList>
    </citation>
    <scope>NUCLEOTIDE SEQUENCE [LARGE SCALE GENOMIC DNA]</scope>
    <source>
        <strain evidence="14 15">Pan265</strain>
    </source>
</reference>
<feature type="binding site" evidence="11">
    <location>
        <position position="718"/>
    </location>
    <ligand>
        <name>Zn(2+)</name>
        <dbReference type="ChEBI" id="CHEBI:29105"/>
    </ligand>
</feature>
<evidence type="ECO:0000256" key="7">
    <source>
        <dbReference type="ARBA" id="ARBA00022840"/>
    </source>
</evidence>
<dbReference type="Pfam" id="PF07973">
    <property type="entry name" value="tRNA_SAD"/>
    <property type="match status" value="1"/>
</dbReference>
<dbReference type="InterPro" id="IPR018162">
    <property type="entry name" value="Ala-tRNA-ligase_IIc_anticod-bd"/>
</dbReference>
<dbReference type="FunFam" id="3.30.930.10:FF:000011">
    <property type="entry name" value="Alanine--tRNA ligase, cytoplasmic"/>
    <property type="match status" value="1"/>
</dbReference>
<dbReference type="InterPro" id="IPR050058">
    <property type="entry name" value="Ala-tRNA_ligase"/>
</dbReference>
<dbReference type="Proteomes" id="UP000320386">
    <property type="component" value="Chromosome"/>
</dbReference>
<comment type="function">
    <text evidence="11">Catalyzes the attachment of alanine to tRNA(Ala) in a two-step reaction: alanine is first activated by ATP to form Ala-AMP and then transferred to the acceptor end of tRNA(Ala). Also edits incorrectly charged Ser-tRNA(Ala) and Gly-tRNA(Ala) via its editing domain.</text>
</comment>
<comment type="domain">
    <text evidence="11">Consists of three domains; the N-terminal catalytic domain, the editing domain and the C-terminal C-Ala domain. The editing domain removes incorrectly charged amino acids, while the C-Ala domain, along with tRNA(Ala), serves as a bridge to cooperatively bring together the editing and aminoacylation centers thus stimulating deacylation of misacylated tRNAs.</text>
</comment>
<evidence type="ECO:0000256" key="3">
    <source>
        <dbReference type="ARBA" id="ARBA00022598"/>
    </source>
</evidence>
<evidence type="ECO:0000313" key="14">
    <source>
        <dbReference type="EMBL" id="QDU71639.1"/>
    </source>
</evidence>
<dbReference type="GO" id="GO:0005524">
    <property type="term" value="F:ATP binding"/>
    <property type="evidence" value="ECO:0007669"/>
    <property type="project" value="UniProtKB-UniRule"/>
</dbReference>
<dbReference type="PRINTS" id="PR00980">
    <property type="entry name" value="TRNASYNTHALA"/>
</dbReference>
<dbReference type="AlphaFoldDB" id="A0A518BXD2"/>
<dbReference type="SUPFAM" id="SSF55186">
    <property type="entry name" value="ThrRS/AlaRS common domain"/>
    <property type="match status" value="1"/>
</dbReference>
<keyword evidence="8 11" id="KW-0694">RNA-binding</keyword>
<dbReference type="SMART" id="SM00863">
    <property type="entry name" value="tRNA_SAD"/>
    <property type="match status" value="1"/>
</dbReference>
<dbReference type="PROSITE" id="PS50860">
    <property type="entry name" value="AA_TRNA_LIGASE_II_ALA"/>
    <property type="match status" value="1"/>
</dbReference>
<feature type="binding site" evidence="11">
    <location>
        <position position="714"/>
    </location>
    <ligand>
        <name>Zn(2+)</name>
        <dbReference type="ChEBI" id="CHEBI:29105"/>
    </ligand>
</feature>
<dbReference type="Gene3D" id="3.30.930.10">
    <property type="entry name" value="Bira Bifunctional Protein, Domain 2"/>
    <property type="match status" value="1"/>
</dbReference>
<keyword evidence="12" id="KW-0175">Coiled coil</keyword>
<dbReference type="FunFam" id="3.10.310.40:FF:000001">
    <property type="entry name" value="Alanine--tRNA ligase"/>
    <property type="match status" value="1"/>
</dbReference>
<evidence type="ECO:0000256" key="6">
    <source>
        <dbReference type="ARBA" id="ARBA00022833"/>
    </source>
</evidence>
<dbReference type="NCBIfam" id="TIGR00344">
    <property type="entry name" value="alaS"/>
    <property type="match status" value="1"/>
</dbReference>
<proteinExistence type="inferred from homology"/>
<dbReference type="SUPFAM" id="SSF55681">
    <property type="entry name" value="Class II aaRS and biotin synthetases"/>
    <property type="match status" value="1"/>
</dbReference>
<dbReference type="InterPro" id="IPR003156">
    <property type="entry name" value="DHHA1_dom"/>
</dbReference>
<evidence type="ECO:0000256" key="4">
    <source>
        <dbReference type="ARBA" id="ARBA00022723"/>
    </source>
</evidence>
<keyword evidence="4 11" id="KW-0479">Metal-binding</keyword>
<feature type="binding site" evidence="11">
    <location>
        <position position="595"/>
    </location>
    <ligand>
        <name>Zn(2+)</name>
        <dbReference type="ChEBI" id="CHEBI:29105"/>
    </ligand>
</feature>